<dbReference type="InterPro" id="IPR023685">
    <property type="entry name" value="Pyridoxal_kinase_PdxY"/>
</dbReference>
<dbReference type="NCBIfam" id="NF004398">
    <property type="entry name" value="PRK05756.1"/>
    <property type="match status" value="1"/>
</dbReference>
<comment type="function">
    <text evidence="10">Pyridoxal kinase involved in the salvage pathway of pyridoxal 5'-phosphate (PLP). Catalyzes the phosphorylation of pyridoxal to PLP.</text>
</comment>
<accession>A0AA40TUF3</accession>
<dbReference type="GO" id="GO:0005829">
    <property type="term" value="C:cytosol"/>
    <property type="evidence" value="ECO:0007669"/>
    <property type="project" value="TreeGrafter"/>
</dbReference>
<dbReference type="FunFam" id="3.40.1190.20:FF:000008">
    <property type="entry name" value="Pyridoxal kinase PdxY"/>
    <property type="match status" value="1"/>
</dbReference>
<dbReference type="PANTHER" id="PTHR10534:SF2">
    <property type="entry name" value="PYRIDOXAL KINASE"/>
    <property type="match status" value="1"/>
</dbReference>
<comment type="caution">
    <text evidence="10">Lacks conserved residue(s) required for the propagation of feature annotation.</text>
</comment>
<name>A0AA40TUF3_9PSED</name>
<dbReference type="EC" id="2.7.1.35" evidence="10"/>
<evidence type="ECO:0000256" key="7">
    <source>
        <dbReference type="ARBA" id="ARBA00022842"/>
    </source>
</evidence>
<gene>
    <name evidence="10" type="primary">pdxY</name>
    <name evidence="12" type="ORF">ALO43_100148</name>
</gene>
<dbReference type="NCBIfam" id="TIGR00687">
    <property type="entry name" value="pyridox_kin"/>
    <property type="match status" value="1"/>
</dbReference>
<comment type="catalytic activity">
    <reaction evidence="8 10">
        <text>pyridoxal + ATP = pyridoxal 5'-phosphate + ADP + H(+)</text>
        <dbReference type="Rhea" id="RHEA:10224"/>
        <dbReference type="ChEBI" id="CHEBI:15378"/>
        <dbReference type="ChEBI" id="CHEBI:17310"/>
        <dbReference type="ChEBI" id="CHEBI:30616"/>
        <dbReference type="ChEBI" id="CHEBI:456216"/>
        <dbReference type="ChEBI" id="CHEBI:597326"/>
        <dbReference type="EC" id="2.7.1.35"/>
    </reaction>
</comment>
<feature type="binding site" evidence="10">
    <location>
        <position position="62"/>
    </location>
    <ligand>
        <name>substrate</name>
    </ligand>
</feature>
<evidence type="ECO:0000256" key="2">
    <source>
        <dbReference type="ARBA" id="ARBA00011738"/>
    </source>
</evidence>
<keyword evidence="5 10" id="KW-0418">Kinase</keyword>
<comment type="caution">
    <text evidence="12">The sequence shown here is derived from an EMBL/GenBank/DDBJ whole genome shotgun (WGS) entry which is preliminary data.</text>
</comment>
<reference evidence="12 13" key="1">
    <citation type="submission" date="2015-09" db="EMBL/GenBank/DDBJ databases">
        <title>Genome announcement of multiple Pseudomonas syringae strains.</title>
        <authorList>
            <person name="Thakur S."/>
            <person name="Wang P.W."/>
            <person name="Gong Y."/>
            <person name="Weir B.S."/>
            <person name="Guttman D.S."/>
        </authorList>
    </citation>
    <scope>NUCLEOTIDE SEQUENCE [LARGE SCALE GENOMIC DNA]</scope>
    <source>
        <strain evidence="12 13">ICMP9151</strain>
    </source>
</reference>
<feature type="binding site" evidence="10">
    <location>
        <begin position="97"/>
        <end position="98"/>
    </location>
    <ligand>
        <name>substrate</name>
    </ligand>
</feature>
<dbReference type="GO" id="GO:0008478">
    <property type="term" value="F:pyridoxal kinase activity"/>
    <property type="evidence" value="ECO:0007669"/>
    <property type="project" value="UniProtKB-UniRule"/>
</dbReference>
<dbReference type="InterPro" id="IPR004625">
    <property type="entry name" value="PyrdxlKinase"/>
</dbReference>
<dbReference type="GO" id="GO:0009443">
    <property type="term" value="P:pyridoxal 5'-phosphate salvage"/>
    <property type="evidence" value="ECO:0007669"/>
    <property type="project" value="UniProtKB-UniRule"/>
</dbReference>
<dbReference type="Proteomes" id="UP000050523">
    <property type="component" value="Unassembled WGS sequence"/>
</dbReference>
<dbReference type="Gene3D" id="3.40.1190.20">
    <property type="match status" value="1"/>
</dbReference>
<keyword evidence="7 10" id="KW-0460">Magnesium</keyword>
<dbReference type="GO" id="GO:0000287">
    <property type="term" value="F:magnesium ion binding"/>
    <property type="evidence" value="ECO:0007669"/>
    <property type="project" value="UniProtKB-UniRule"/>
</dbReference>
<keyword evidence="3 10" id="KW-0808">Transferase</keyword>
<keyword evidence="4 10" id="KW-0547">Nucleotide-binding</keyword>
<feature type="binding site" evidence="10">
    <location>
        <begin position="261"/>
        <end position="264"/>
    </location>
    <ligand>
        <name>ATP</name>
        <dbReference type="ChEBI" id="CHEBI:30616"/>
    </ligand>
</feature>
<feature type="binding site" evidence="10">
    <location>
        <position position="201"/>
    </location>
    <ligand>
        <name>ATP</name>
        <dbReference type="ChEBI" id="CHEBI:30616"/>
    </ligand>
</feature>
<evidence type="ECO:0000256" key="9">
    <source>
        <dbReference type="ARBA" id="ARBA00061702"/>
    </source>
</evidence>
<feature type="binding site" evidence="10">
    <location>
        <position position="275"/>
    </location>
    <ligand>
        <name>substrate</name>
    </ligand>
</feature>
<proteinExistence type="inferred from homology"/>
<dbReference type="Pfam" id="PF08543">
    <property type="entry name" value="Phos_pyr_kin"/>
    <property type="match status" value="1"/>
</dbReference>
<comment type="subunit">
    <text evidence="2 10">Homodimer.</text>
</comment>
<comment type="similarity">
    <text evidence="9 10">Belongs to the pyridoxine kinase family. PdxY subfamily.</text>
</comment>
<dbReference type="AlphaFoldDB" id="A0AA40TUF3"/>
<evidence type="ECO:0000256" key="3">
    <source>
        <dbReference type="ARBA" id="ARBA00022679"/>
    </source>
</evidence>
<evidence type="ECO:0000313" key="12">
    <source>
        <dbReference type="EMBL" id="KPY97508.1"/>
    </source>
</evidence>
<dbReference type="CDD" id="cd01173">
    <property type="entry name" value="pyridoxal_pyridoxamine_kinase"/>
    <property type="match status" value="1"/>
</dbReference>
<evidence type="ECO:0000256" key="1">
    <source>
        <dbReference type="ARBA" id="ARBA00005210"/>
    </source>
</evidence>
<evidence type="ECO:0000256" key="4">
    <source>
        <dbReference type="ARBA" id="ARBA00022741"/>
    </source>
</evidence>
<feature type="domain" description="Pyridoxamine kinase/Phosphomethylpyrimidine kinase" evidence="11">
    <location>
        <begin position="121"/>
        <end position="313"/>
    </location>
</feature>
<dbReference type="InterPro" id="IPR029056">
    <property type="entry name" value="Ribokinase-like"/>
</dbReference>
<evidence type="ECO:0000256" key="10">
    <source>
        <dbReference type="HAMAP-Rule" id="MF_01639"/>
    </source>
</evidence>
<evidence type="ECO:0000259" key="11">
    <source>
        <dbReference type="Pfam" id="PF08543"/>
    </source>
</evidence>
<dbReference type="SUPFAM" id="SSF53613">
    <property type="entry name" value="Ribokinase-like"/>
    <property type="match status" value="1"/>
</dbReference>
<feature type="binding site" evidence="10">
    <location>
        <position position="234"/>
    </location>
    <ligand>
        <name>ATP</name>
        <dbReference type="ChEBI" id="CHEBI:30616"/>
    </ligand>
</feature>
<comment type="cofactor">
    <cofactor evidence="10">
        <name>Mg(2+)</name>
        <dbReference type="ChEBI" id="CHEBI:18420"/>
    </cofactor>
</comment>
<protein>
    <recommendedName>
        <fullName evidence="10">Pyridoxal kinase PdxY</fullName>
        <shortName evidence="10">PL kinase</shortName>
        <ecNumber evidence="10">2.7.1.35</ecNumber>
    </recommendedName>
</protein>
<evidence type="ECO:0000256" key="5">
    <source>
        <dbReference type="ARBA" id="ARBA00022777"/>
    </source>
</evidence>
<dbReference type="PANTHER" id="PTHR10534">
    <property type="entry name" value="PYRIDOXAL KINASE"/>
    <property type="match status" value="1"/>
</dbReference>
<dbReference type="InterPro" id="IPR013749">
    <property type="entry name" value="PM/HMP-P_kinase-1"/>
</dbReference>
<sequence>MSTKMFPRVSMTECSNKGVTSLTARRDLQPYCATYIYHYCTCIVFRILPAMKRTPHLLAIQSHVVFGHAGNSAAVFPMQRIGVNVWPLNTVQFSNHTQYKQWTGEVLAPQQIPALIDGIAAIGELGNCDAVLSGYLGSAAQGRAILTGVARIKAANPKALYLCDPVMGHPEKGCIVAPEVGDFLLQEAAAMADFMCPNQLELDSFSGRKPESLLDCLAMARALLARGPEAVVVKHLDYPGKAADGFEMLLVTAEASWHLRRPLLAFPRQPVGVGDLTSGLFLARVLLGDDLVEAFEFAAAAVHEVLLETQACGSYELELVRAQDRIAHPRVRFEAVKL</sequence>
<keyword evidence="6 10" id="KW-0067">ATP-binding</keyword>
<evidence type="ECO:0000256" key="8">
    <source>
        <dbReference type="ARBA" id="ARBA00049293"/>
    </source>
</evidence>
<dbReference type="EMBL" id="LJRO01000278">
    <property type="protein sequence ID" value="KPY97508.1"/>
    <property type="molecule type" value="Genomic_DNA"/>
</dbReference>
<evidence type="ECO:0000256" key="6">
    <source>
        <dbReference type="ARBA" id="ARBA00022840"/>
    </source>
</evidence>
<dbReference type="HAMAP" id="MF_01639">
    <property type="entry name" value="PdxY"/>
    <property type="match status" value="1"/>
</dbReference>
<organism evidence="12 13">
    <name type="scientific">Pseudomonas tremae</name>
    <dbReference type="NCBI Taxonomy" id="200454"/>
    <lineage>
        <taxon>Bacteria</taxon>
        <taxon>Pseudomonadati</taxon>
        <taxon>Pseudomonadota</taxon>
        <taxon>Gammaproteobacteria</taxon>
        <taxon>Pseudomonadales</taxon>
        <taxon>Pseudomonadaceae</taxon>
        <taxon>Pseudomonas</taxon>
    </lineage>
</organism>
<feature type="binding site" evidence="10">
    <location>
        <position position="164"/>
    </location>
    <ligand>
        <name>ATP</name>
        <dbReference type="ChEBI" id="CHEBI:30616"/>
    </ligand>
</feature>
<comment type="pathway">
    <text evidence="1 10">Cofactor metabolism; pyridoxal 5'-phosphate salvage; pyridoxal 5'-phosphate from pyridoxal: step 1/1.</text>
</comment>
<dbReference type="GO" id="GO:0005524">
    <property type="term" value="F:ATP binding"/>
    <property type="evidence" value="ECO:0007669"/>
    <property type="project" value="UniProtKB-UniRule"/>
</dbReference>
<evidence type="ECO:0000313" key="13">
    <source>
        <dbReference type="Proteomes" id="UP000050523"/>
    </source>
</evidence>